<keyword evidence="4" id="KW-1003">Cell membrane</keyword>
<dbReference type="SUPFAM" id="SSF47384">
    <property type="entry name" value="Homodimeric domain of signal transducing histidine kinase"/>
    <property type="match status" value="1"/>
</dbReference>
<dbReference type="PANTHER" id="PTHR45339:SF5">
    <property type="entry name" value="HISTIDINE KINASE"/>
    <property type="match status" value="1"/>
</dbReference>
<dbReference type="Proteomes" id="UP000077748">
    <property type="component" value="Chromosome"/>
</dbReference>
<keyword evidence="14" id="KW-0902">Two-component regulatory system</keyword>
<evidence type="ECO:0000259" key="25">
    <source>
        <dbReference type="PROSITE" id="PS50113"/>
    </source>
</evidence>
<dbReference type="Gene3D" id="3.30.450.20">
    <property type="entry name" value="PAS domain"/>
    <property type="match status" value="3"/>
</dbReference>
<dbReference type="PROSITE" id="PS50839">
    <property type="entry name" value="CHASE"/>
    <property type="match status" value="1"/>
</dbReference>
<evidence type="ECO:0000259" key="26">
    <source>
        <dbReference type="PROSITE" id="PS50839"/>
    </source>
</evidence>
<dbReference type="FunFam" id="1.10.287.130:FF:000002">
    <property type="entry name" value="Two-component osmosensing histidine kinase"/>
    <property type="match status" value="1"/>
</dbReference>
<dbReference type="InterPro" id="IPR042240">
    <property type="entry name" value="CHASE_sf"/>
</dbReference>
<dbReference type="GO" id="GO:0005524">
    <property type="term" value="F:ATP binding"/>
    <property type="evidence" value="ECO:0007669"/>
    <property type="project" value="UniProtKB-KW"/>
</dbReference>
<evidence type="ECO:0000259" key="27">
    <source>
        <dbReference type="PROSITE" id="PS50894"/>
    </source>
</evidence>
<feature type="domain" description="PAC" evidence="25">
    <location>
        <begin position="577"/>
        <end position="629"/>
    </location>
</feature>
<keyword evidence="20" id="KW-0175">Coiled coil</keyword>
<dbReference type="InterPro" id="IPR005467">
    <property type="entry name" value="His_kinase_dom"/>
</dbReference>
<evidence type="ECO:0000256" key="17">
    <source>
        <dbReference type="ARBA" id="ARBA00068150"/>
    </source>
</evidence>
<comment type="subunit">
    <text evidence="16">At low DSF concentrations, interacts with RpfF.</text>
</comment>
<dbReference type="Pfam" id="PF08447">
    <property type="entry name" value="PAS_3"/>
    <property type="match status" value="1"/>
</dbReference>
<evidence type="ECO:0000256" key="2">
    <source>
        <dbReference type="ARBA" id="ARBA00004429"/>
    </source>
</evidence>
<dbReference type="InterPro" id="IPR013655">
    <property type="entry name" value="PAS_fold_3"/>
</dbReference>
<dbReference type="SUPFAM" id="SSF47226">
    <property type="entry name" value="Histidine-containing phosphotransfer domain, HPT domain"/>
    <property type="match status" value="1"/>
</dbReference>
<evidence type="ECO:0000256" key="9">
    <source>
        <dbReference type="ARBA" id="ARBA00022737"/>
    </source>
</evidence>
<dbReference type="SMART" id="SM00086">
    <property type="entry name" value="PAC"/>
    <property type="match status" value="3"/>
</dbReference>
<proteinExistence type="predicted"/>
<dbReference type="RefSeq" id="WP_064583360.1">
    <property type="nucleotide sequence ID" value="NZ_CP015878.1"/>
</dbReference>
<comment type="subcellular location">
    <subcellularLocation>
        <location evidence="2">Cell inner membrane</location>
        <topology evidence="2">Multi-pass membrane protein</topology>
    </subcellularLocation>
</comment>
<gene>
    <name evidence="28" type="ORF">A9C11_17060</name>
</gene>
<feature type="domain" description="Response regulatory" evidence="23">
    <location>
        <begin position="1016"/>
        <end position="1140"/>
    </location>
</feature>
<feature type="domain" description="HPt" evidence="27">
    <location>
        <begin position="1313"/>
        <end position="1411"/>
    </location>
</feature>
<dbReference type="Gene3D" id="3.40.50.2300">
    <property type="match status" value="2"/>
</dbReference>
<dbReference type="FunFam" id="2.10.70.100:FF:000001">
    <property type="entry name" value="Sensory transduction histidine kinase"/>
    <property type="match status" value="1"/>
</dbReference>
<dbReference type="PROSITE" id="PS50110">
    <property type="entry name" value="RESPONSE_REGULATORY"/>
    <property type="match status" value="2"/>
</dbReference>
<feature type="domain" description="PAC" evidence="25">
    <location>
        <begin position="707"/>
        <end position="759"/>
    </location>
</feature>
<dbReference type="SMART" id="SM00448">
    <property type="entry name" value="REC"/>
    <property type="match status" value="2"/>
</dbReference>
<dbReference type="GO" id="GO:0006355">
    <property type="term" value="P:regulation of DNA-templated transcription"/>
    <property type="evidence" value="ECO:0007669"/>
    <property type="project" value="InterPro"/>
</dbReference>
<dbReference type="SMART" id="SM00091">
    <property type="entry name" value="PAS"/>
    <property type="match status" value="3"/>
</dbReference>
<dbReference type="PROSITE" id="PS50113">
    <property type="entry name" value="PAC"/>
    <property type="match status" value="3"/>
</dbReference>
<dbReference type="SMART" id="SM00387">
    <property type="entry name" value="HATPase_c"/>
    <property type="match status" value="1"/>
</dbReference>
<keyword evidence="15 21" id="KW-0472">Membrane</keyword>
<evidence type="ECO:0000256" key="3">
    <source>
        <dbReference type="ARBA" id="ARBA00012438"/>
    </source>
</evidence>
<dbReference type="Pfam" id="PF03924">
    <property type="entry name" value="CHASE"/>
    <property type="match status" value="1"/>
</dbReference>
<reference evidence="28 29" key="1">
    <citation type="submission" date="2016-05" db="EMBL/GenBank/DDBJ databases">
        <title>Genome Sequence of Pseudomonas citronellolis Strain SJTE-3, an Estrogens and Persistent Organic Pollutants degradation strain.</title>
        <authorList>
            <person name="Liang R."/>
        </authorList>
    </citation>
    <scope>NUCLEOTIDE SEQUENCE [LARGE SCALE GENOMIC DNA]</scope>
    <source>
        <strain evidence="28 29">SJTE-3</strain>
    </source>
</reference>
<feature type="domain" description="Response regulatory" evidence="23">
    <location>
        <begin position="1162"/>
        <end position="1280"/>
    </location>
</feature>
<evidence type="ECO:0000256" key="6">
    <source>
        <dbReference type="ARBA" id="ARBA00022553"/>
    </source>
</evidence>
<evidence type="ECO:0000256" key="1">
    <source>
        <dbReference type="ARBA" id="ARBA00000085"/>
    </source>
</evidence>
<feature type="domain" description="PAC" evidence="25">
    <location>
        <begin position="417"/>
        <end position="469"/>
    </location>
</feature>
<keyword evidence="7" id="KW-0808">Transferase</keyword>
<dbReference type="InterPro" id="IPR036890">
    <property type="entry name" value="HATPase_C_sf"/>
</dbReference>
<dbReference type="Pfam" id="PF00072">
    <property type="entry name" value="Response_reg"/>
    <property type="match status" value="2"/>
</dbReference>
<evidence type="ECO:0000256" key="5">
    <source>
        <dbReference type="ARBA" id="ARBA00022519"/>
    </source>
</evidence>
<keyword evidence="12" id="KW-0067">ATP-binding</keyword>
<evidence type="ECO:0000313" key="29">
    <source>
        <dbReference type="Proteomes" id="UP000077748"/>
    </source>
</evidence>
<dbReference type="PROSITE" id="PS50894">
    <property type="entry name" value="HPT"/>
    <property type="match status" value="1"/>
</dbReference>
<feature type="transmembrane region" description="Helical" evidence="21">
    <location>
        <begin position="12"/>
        <end position="32"/>
    </location>
</feature>
<dbReference type="InterPro" id="IPR008207">
    <property type="entry name" value="Sig_transdc_His_kin_Hpt_dom"/>
</dbReference>
<dbReference type="SUPFAM" id="SSF52172">
    <property type="entry name" value="CheY-like"/>
    <property type="match status" value="2"/>
</dbReference>
<dbReference type="SUPFAM" id="SSF55785">
    <property type="entry name" value="PYP-like sensor domain (PAS domain)"/>
    <property type="match status" value="3"/>
</dbReference>
<dbReference type="Pfam" id="PF00989">
    <property type="entry name" value="PAS"/>
    <property type="match status" value="2"/>
</dbReference>
<dbReference type="InterPro" id="IPR003661">
    <property type="entry name" value="HisK_dim/P_dom"/>
</dbReference>
<dbReference type="InterPro" id="IPR036097">
    <property type="entry name" value="HisK_dim/P_sf"/>
</dbReference>
<dbReference type="InterPro" id="IPR000700">
    <property type="entry name" value="PAS-assoc_C"/>
</dbReference>
<keyword evidence="8 21" id="KW-0812">Transmembrane</keyword>
<sequence length="1493" mass="162215">MKTTPGNLRFNRWSWAVLALGVLCSALGAALVQRGNQQQARAAVAQEANRLADTVLARIELYQYGLRGARGAVLTAGEAHISREVFHRYAQTRDVAREFPGARGFGFVRRVPAGALDDFLRNARAEGRPDFAVHEVKPNPGERYVIQYIEPEQPNLAAIGLDVASEPRRQQAAQAALRTGLPRLSAPITLVQASGATQQSFLMLLPIYRGGVTPASIEQREAQAIGLGYAPLLMREVLDDLRLDDAAVHFQLADVTDGEPGDTFYSSADDAKAPRLYPQSLQRDVFGRRWQIDFSAHPAFVQRLHPLSPPLVFGAGCLGSLLLAALLGATAVSRQRRAQVLEQQARLAAIVESSADAIAGKNLQGEITSWNAGAQKLLGYTAEEVLGRQANGLLVPAERVSEEEPLLRRVAQGERLPPFDTQRRHKDGRLIDVSLSASPIRGPHGEVVGTSTTVRDISAQKAAEARIHELNSGLERQVAERTAELAAANRLLSGVLHSASEVSIIATDANGIIRIFNRGAERLLGYRAEELVGQATPQSLHPEDEVASRAAQLGEEYGRPVPGFRALVQKAEDEGAETREWTYLRKDGSRVPMSLVVTAMRDEAGQVSGYLGIAVDITERKAAEDRLRLAHDQLALAAEAAGLGIWWWRPADDTLHWNERMFELYQQPPELNGNGLKIGHWRERLHPEDAPATLASLNAAVQGQGNYEPTFRIVRPDGQVRYIQAAARVERDADGTPLRVTGINLDITREREMQASLRQAKEQADAANAAKSSFLANMSHEIRTPMNAVLGMLFLARQTELNPRQRDYVDKAHSAATALLGLLNDILDYSKIEAGKLLLEEHPFELETLMRDLAVVLSGNLGSKDVEMLFDIDPNLPGSLLGDALRLQQILINLAGNAIKFTDHGQVVVSVRQLGREGDRLRLRIGVRDSGIGIGPAQLQSIFDSFTQAEASTTRRFGGTGLGLFICKRLVELMGGRLQVESQLGFGSRFWFDLDLAVVGERPLKAGCAVIDRPLRLLVVDDNPSAAELLLRTCESLGWQADQVSGGMQAVARYREATGQGLSYDVVLMDWRMPDLDGLRAARLIQREAGAHTPPTIIMITAYGREVLADVRDGDTPPFIDFLTKPVTPRQLADSVQQALGGQAAEPATAPAADSRRLAGRRLLVVEDNALNRQVAAELLASEGAEVLLAEGGLEGVEQVCHSGVPLDAVLMDVQMPDIDGLEATRRIRADGRFAALPILAMTANAAQADREACLLAGMNDHIAKPIDKEHMVNRLLAHLEAPQRTREAPPQLPEEDAIVEGRDSVLGRFGGDEKLIHRVLRSFEPEMDKLLGRLDSLRGSGDVSASAGLLHTLKGSAGTMGASALAARCAALESDLLRTPAEAQAAALAALPVDELRQLLAVTLAELQALFAEPPGLAPGTAAQLSRPQVRERVGEILGLLESGNLDALERLEALARHQHAWPRQFLRFNDLVQALDFKGALQLGREMLDEL</sequence>
<evidence type="ECO:0000259" key="22">
    <source>
        <dbReference type="PROSITE" id="PS50109"/>
    </source>
</evidence>
<dbReference type="Gene3D" id="3.30.565.10">
    <property type="entry name" value="Histidine kinase-like ATPase, C-terminal domain"/>
    <property type="match status" value="1"/>
</dbReference>
<name>A0A1A9KF08_9PSED</name>
<evidence type="ECO:0000256" key="4">
    <source>
        <dbReference type="ARBA" id="ARBA00022475"/>
    </source>
</evidence>
<feature type="domain" description="Histidine kinase" evidence="22">
    <location>
        <begin position="777"/>
        <end position="998"/>
    </location>
</feature>
<evidence type="ECO:0000256" key="11">
    <source>
        <dbReference type="ARBA" id="ARBA00022777"/>
    </source>
</evidence>
<evidence type="ECO:0000256" key="20">
    <source>
        <dbReference type="SAM" id="Coils"/>
    </source>
</evidence>
<dbReference type="InterPro" id="IPR036641">
    <property type="entry name" value="HPT_dom_sf"/>
</dbReference>
<dbReference type="SUPFAM" id="SSF55874">
    <property type="entry name" value="ATPase domain of HSP90 chaperone/DNA topoisomerase II/histidine kinase"/>
    <property type="match status" value="1"/>
</dbReference>
<comment type="catalytic activity">
    <reaction evidence="1">
        <text>ATP + protein L-histidine = ADP + protein N-phospho-L-histidine.</text>
        <dbReference type="EC" id="2.7.13.3"/>
    </reaction>
</comment>
<dbReference type="GO" id="GO:0005886">
    <property type="term" value="C:plasma membrane"/>
    <property type="evidence" value="ECO:0007669"/>
    <property type="project" value="UniProtKB-SubCell"/>
</dbReference>
<keyword evidence="13 21" id="KW-1133">Transmembrane helix</keyword>
<dbReference type="Gene3D" id="1.20.120.160">
    <property type="entry name" value="HPT domain"/>
    <property type="match status" value="1"/>
</dbReference>
<dbReference type="SMART" id="SM00073">
    <property type="entry name" value="HPT"/>
    <property type="match status" value="1"/>
</dbReference>
<dbReference type="EC" id="2.7.13.3" evidence="3"/>
<evidence type="ECO:0000256" key="16">
    <source>
        <dbReference type="ARBA" id="ARBA00064003"/>
    </source>
</evidence>
<feature type="domain" description="PAS" evidence="24">
    <location>
        <begin position="343"/>
        <end position="414"/>
    </location>
</feature>
<dbReference type="EMBL" id="CP015878">
    <property type="protein sequence ID" value="ANI15583.1"/>
    <property type="molecule type" value="Genomic_DNA"/>
</dbReference>
<evidence type="ECO:0000259" key="23">
    <source>
        <dbReference type="PROSITE" id="PS50110"/>
    </source>
</evidence>
<dbReference type="FunFam" id="3.30.565.10:FF:000010">
    <property type="entry name" value="Sensor histidine kinase RcsC"/>
    <property type="match status" value="1"/>
</dbReference>
<evidence type="ECO:0000256" key="18">
    <source>
        <dbReference type="PROSITE-ProRule" id="PRU00110"/>
    </source>
</evidence>
<dbReference type="InterPro" id="IPR001789">
    <property type="entry name" value="Sig_transdc_resp-reg_receiver"/>
</dbReference>
<dbReference type="Gene3D" id="3.30.450.350">
    <property type="entry name" value="CHASE domain"/>
    <property type="match status" value="1"/>
</dbReference>
<dbReference type="SMART" id="SM01079">
    <property type="entry name" value="CHASE"/>
    <property type="match status" value="1"/>
</dbReference>
<evidence type="ECO:0000313" key="28">
    <source>
        <dbReference type="EMBL" id="ANI15583.1"/>
    </source>
</evidence>
<feature type="coiled-coil region" evidence="20">
    <location>
        <begin position="750"/>
        <end position="777"/>
    </location>
</feature>
<dbReference type="InterPro" id="IPR035965">
    <property type="entry name" value="PAS-like_dom_sf"/>
</dbReference>
<protein>
    <recommendedName>
        <fullName evidence="17">Sensory/regulatory protein RpfC</fullName>
        <ecNumber evidence="3">2.7.13.3</ecNumber>
    </recommendedName>
</protein>
<evidence type="ECO:0000256" key="14">
    <source>
        <dbReference type="ARBA" id="ARBA00023012"/>
    </source>
</evidence>
<feature type="domain" description="CHASE" evidence="26">
    <location>
        <begin position="77"/>
        <end position="293"/>
    </location>
</feature>
<dbReference type="InterPro" id="IPR006189">
    <property type="entry name" value="CHASE_dom"/>
</dbReference>
<dbReference type="PROSITE" id="PS50112">
    <property type="entry name" value="PAS"/>
    <property type="match status" value="2"/>
</dbReference>
<dbReference type="CDD" id="cd00082">
    <property type="entry name" value="HisKA"/>
    <property type="match status" value="1"/>
</dbReference>
<feature type="modified residue" description="4-aspartylphosphate" evidence="19">
    <location>
        <position position="1070"/>
    </location>
</feature>
<organism evidence="28 29">
    <name type="scientific">Pseudomonas citronellolis</name>
    <dbReference type="NCBI Taxonomy" id="53408"/>
    <lineage>
        <taxon>Bacteria</taxon>
        <taxon>Pseudomonadati</taxon>
        <taxon>Pseudomonadota</taxon>
        <taxon>Gammaproteobacteria</taxon>
        <taxon>Pseudomonadales</taxon>
        <taxon>Pseudomonadaceae</taxon>
        <taxon>Pseudomonas</taxon>
    </lineage>
</organism>
<evidence type="ECO:0000256" key="19">
    <source>
        <dbReference type="PROSITE-ProRule" id="PRU00169"/>
    </source>
</evidence>
<dbReference type="NCBIfam" id="TIGR00229">
    <property type="entry name" value="sensory_box"/>
    <property type="match status" value="2"/>
</dbReference>
<feature type="domain" description="PAS" evidence="24">
    <location>
        <begin position="488"/>
        <end position="544"/>
    </location>
</feature>
<dbReference type="PANTHER" id="PTHR45339">
    <property type="entry name" value="HYBRID SIGNAL TRANSDUCTION HISTIDINE KINASE J"/>
    <property type="match status" value="1"/>
</dbReference>
<evidence type="ECO:0000259" key="24">
    <source>
        <dbReference type="PROSITE" id="PS50112"/>
    </source>
</evidence>
<evidence type="ECO:0000256" key="12">
    <source>
        <dbReference type="ARBA" id="ARBA00022840"/>
    </source>
</evidence>
<dbReference type="PROSITE" id="PS50109">
    <property type="entry name" value="HIS_KIN"/>
    <property type="match status" value="1"/>
</dbReference>
<evidence type="ECO:0000256" key="21">
    <source>
        <dbReference type="SAM" id="Phobius"/>
    </source>
</evidence>
<dbReference type="Pfam" id="PF00512">
    <property type="entry name" value="HisKA"/>
    <property type="match status" value="1"/>
</dbReference>
<dbReference type="InterPro" id="IPR013767">
    <property type="entry name" value="PAS_fold"/>
</dbReference>
<dbReference type="CDD" id="cd00130">
    <property type="entry name" value="PAS"/>
    <property type="match status" value="3"/>
</dbReference>
<dbReference type="CDD" id="cd17546">
    <property type="entry name" value="REC_hyHK_CKI1_RcsC-like"/>
    <property type="match status" value="2"/>
</dbReference>
<keyword evidence="5" id="KW-0997">Cell inner membrane</keyword>
<evidence type="ECO:0000256" key="8">
    <source>
        <dbReference type="ARBA" id="ARBA00022692"/>
    </source>
</evidence>
<evidence type="ECO:0000256" key="13">
    <source>
        <dbReference type="ARBA" id="ARBA00022989"/>
    </source>
</evidence>
<dbReference type="InterPro" id="IPR011006">
    <property type="entry name" value="CheY-like_superfamily"/>
</dbReference>
<evidence type="ECO:0000256" key="7">
    <source>
        <dbReference type="ARBA" id="ARBA00022679"/>
    </source>
</evidence>
<keyword evidence="11" id="KW-0418">Kinase</keyword>
<dbReference type="InterPro" id="IPR004358">
    <property type="entry name" value="Sig_transdc_His_kin-like_C"/>
</dbReference>
<dbReference type="Gene3D" id="2.10.70.100">
    <property type="match status" value="1"/>
</dbReference>
<feature type="modified residue" description="Phosphohistidine" evidence="18">
    <location>
        <position position="1352"/>
    </location>
</feature>
<keyword evidence="6 19" id="KW-0597">Phosphoprotein</keyword>
<dbReference type="InterPro" id="IPR000014">
    <property type="entry name" value="PAS"/>
</dbReference>
<evidence type="ECO:0000256" key="15">
    <source>
        <dbReference type="ARBA" id="ARBA00023136"/>
    </source>
</evidence>
<evidence type="ECO:0000256" key="10">
    <source>
        <dbReference type="ARBA" id="ARBA00022741"/>
    </source>
</evidence>
<dbReference type="PRINTS" id="PR00344">
    <property type="entry name" value="BCTRLSENSOR"/>
</dbReference>
<feature type="modified residue" description="4-aspartylphosphate" evidence="19">
    <location>
        <position position="1213"/>
    </location>
</feature>
<dbReference type="CDD" id="cd16922">
    <property type="entry name" value="HATPase_EvgS-ArcB-TorS-like"/>
    <property type="match status" value="1"/>
</dbReference>
<dbReference type="GO" id="GO:0000155">
    <property type="term" value="F:phosphorelay sensor kinase activity"/>
    <property type="evidence" value="ECO:0007669"/>
    <property type="project" value="InterPro"/>
</dbReference>
<dbReference type="SMART" id="SM00388">
    <property type="entry name" value="HisKA"/>
    <property type="match status" value="1"/>
</dbReference>
<dbReference type="Pfam" id="PF01627">
    <property type="entry name" value="Hpt"/>
    <property type="match status" value="1"/>
</dbReference>
<keyword evidence="9" id="KW-0677">Repeat</keyword>
<dbReference type="InterPro" id="IPR001610">
    <property type="entry name" value="PAC"/>
</dbReference>
<dbReference type="Gene3D" id="1.10.287.130">
    <property type="match status" value="1"/>
</dbReference>
<dbReference type="InterPro" id="IPR003594">
    <property type="entry name" value="HATPase_dom"/>
</dbReference>
<accession>A0A1A9KF08</accession>
<dbReference type="Pfam" id="PF02518">
    <property type="entry name" value="HATPase_c"/>
    <property type="match status" value="1"/>
</dbReference>
<keyword evidence="10" id="KW-0547">Nucleotide-binding</keyword>